<proteinExistence type="predicted"/>
<evidence type="ECO:0000256" key="1">
    <source>
        <dbReference type="SAM" id="MobiDB-lite"/>
    </source>
</evidence>
<feature type="region of interest" description="Disordered" evidence="1">
    <location>
        <begin position="94"/>
        <end position="123"/>
    </location>
</feature>
<name>A0A409WK26_PSICY</name>
<protein>
    <submittedName>
        <fullName evidence="2">Uncharacterized protein</fullName>
    </submittedName>
</protein>
<dbReference type="InParanoid" id="A0A409WK26"/>
<organism evidence="2 3">
    <name type="scientific">Psilocybe cyanescens</name>
    <dbReference type="NCBI Taxonomy" id="93625"/>
    <lineage>
        <taxon>Eukaryota</taxon>
        <taxon>Fungi</taxon>
        <taxon>Dikarya</taxon>
        <taxon>Basidiomycota</taxon>
        <taxon>Agaricomycotina</taxon>
        <taxon>Agaricomycetes</taxon>
        <taxon>Agaricomycetidae</taxon>
        <taxon>Agaricales</taxon>
        <taxon>Agaricineae</taxon>
        <taxon>Strophariaceae</taxon>
        <taxon>Psilocybe</taxon>
    </lineage>
</organism>
<dbReference type="OrthoDB" id="5954824at2759"/>
<reference evidence="2 3" key="1">
    <citation type="journal article" date="2018" name="Evol. Lett.">
        <title>Horizontal gene cluster transfer increased hallucinogenic mushroom diversity.</title>
        <authorList>
            <person name="Reynolds H.T."/>
            <person name="Vijayakumar V."/>
            <person name="Gluck-Thaler E."/>
            <person name="Korotkin H.B."/>
            <person name="Matheny P.B."/>
            <person name="Slot J.C."/>
        </authorList>
    </citation>
    <scope>NUCLEOTIDE SEQUENCE [LARGE SCALE GENOMIC DNA]</scope>
    <source>
        <strain evidence="2 3">2631</strain>
    </source>
</reference>
<dbReference type="AlphaFoldDB" id="A0A409WK26"/>
<keyword evidence="3" id="KW-1185">Reference proteome</keyword>
<evidence type="ECO:0000313" key="2">
    <source>
        <dbReference type="EMBL" id="PPQ78868.1"/>
    </source>
</evidence>
<comment type="caution">
    <text evidence="2">The sequence shown here is derived from an EMBL/GenBank/DDBJ whole genome shotgun (WGS) entry which is preliminary data.</text>
</comment>
<evidence type="ECO:0000313" key="3">
    <source>
        <dbReference type="Proteomes" id="UP000283269"/>
    </source>
</evidence>
<sequence length="283" mass="31527">MSRSLLSDTHVVFEGQSNQASISYSPSKPVNYAWFESQWFTFPPDPEPNVKTTFARSPSSQIDTLIMELHIGKIGQATSSGLPSPYMDPNFSMSQNGQTNVPRRRTMESSEGASKPLACPQRKAPNRRIRVRSGVSPEPKPTTTLPCDAKMEQYLYEYLCIPISHLPVHLESWLDSVKPTLPKKIMPTIWSSPYNMLTYWRLMEELCSAQAFLTIDAPTNSQTAQILGSGDHWLLDNSTADRKRTTNHSNSLGLSSNGPGLQETKFVGPAQAITAEIKHNFPI</sequence>
<gene>
    <name evidence="2" type="ORF">CVT25_002436</name>
</gene>
<accession>A0A409WK26</accession>
<dbReference type="EMBL" id="NHYD01003403">
    <property type="protein sequence ID" value="PPQ78868.1"/>
    <property type="molecule type" value="Genomic_DNA"/>
</dbReference>
<dbReference type="Proteomes" id="UP000283269">
    <property type="component" value="Unassembled WGS sequence"/>
</dbReference>